<evidence type="ECO:0000313" key="3">
    <source>
        <dbReference type="Proteomes" id="UP000887212"/>
    </source>
</evidence>
<dbReference type="RefSeq" id="WP_203788606.1">
    <property type="nucleotide sequence ID" value="NZ_AP024354.1"/>
</dbReference>
<evidence type="ECO:0000313" key="1">
    <source>
        <dbReference type="EMBL" id="GIZ90936.1"/>
    </source>
</evidence>
<dbReference type="EMBL" id="BPMT01000040">
    <property type="protein sequence ID" value="GIZ95289.1"/>
    <property type="molecule type" value="Genomic_DNA"/>
</dbReference>
<dbReference type="Proteomes" id="UP000887228">
    <property type="component" value="Unassembled WGS sequence"/>
</dbReference>
<reference evidence="1 4" key="1">
    <citation type="submission" date="2021-07" db="EMBL/GenBank/DDBJ databases">
        <title>Whole genome sequencing of carbapenem-resistant Pseudomonas spp. isolated in Japan.</title>
        <authorList>
            <person name="Suzuki M."/>
            <person name="Maehana S."/>
            <person name="Kitasato H."/>
        </authorList>
    </citation>
    <scope>NUCLEOTIDE SEQUENCE</scope>
    <source>
        <strain evidence="1">KAM435</strain>
        <strain evidence="2 4">KAM436</strain>
    </source>
</reference>
<evidence type="ECO:0000313" key="2">
    <source>
        <dbReference type="EMBL" id="GIZ95289.1"/>
    </source>
</evidence>
<dbReference type="EMBL" id="BPMS01000042">
    <property type="protein sequence ID" value="GIZ90936.1"/>
    <property type="molecule type" value="Genomic_DNA"/>
</dbReference>
<protein>
    <submittedName>
        <fullName evidence="1">Uncharacterized protein</fullName>
    </submittedName>
</protein>
<dbReference type="Proteomes" id="UP000887212">
    <property type="component" value="Unassembled WGS sequence"/>
</dbReference>
<comment type="caution">
    <text evidence="1">The sequence shown here is derived from an EMBL/GenBank/DDBJ whole genome shotgun (WGS) entry which is preliminary data.</text>
</comment>
<evidence type="ECO:0000313" key="4">
    <source>
        <dbReference type="Proteomes" id="UP000887228"/>
    </source>
</evidence>
<dbReference type="AlphaFoldDB" id="A0AA37CK21"/>
<accession>A0AA37CK21</accession>
<organism evidence="1 3">
    <name type="scientific">Aquipseudomonas alcaligenes</name>
    <name type="common">Pseudomonas alcaligenes</name>
    <dbReference type="NCBI Taxonomy" id="43263"/>
    <lineage>
        <taxon>Bacteria</taxon>
        <taxon>Pseudomonadati</taxon>
        <taxon>Pseudomonadota</taxon>
        <taxon>Gammaproteobacteria</taxon>
        <taxon>Pseudomonadales</taxon>
        <taxon>Pseudomonadaceae</taxon>
        <taxon>Aquipseudomonas</taxon>
    </lineage>
</organism>
<name>A0AA37CK21_AQUAC</name>
<proteinExistence type="predicted"/>
<gene>
    <name evidence="1" type="ORF">KAM435_42630</name>
    <name evidence="2" type="ORF">KAM436_42570</name>
</gene>
<sequence length="153" mass="16975">MIYITLTALALALIVSIRLNCLLWKKAEQQPDLIGLALSLERQCRGAYKLDRDSLDRIADALKRGTRQIDITRGLIPTPDAPRKLSATQLGKLHKMSASAIQERLVQLGYMTTSGGHRFTSLGLRAGGEFRKRDANDDGFMVWPVDIPLTTGR</sequence>